<dbReference type="Pfam" id="PF17863">
    <property type="entry name" value="AAA_lid_2"/>
    <property type="match status" value="1"/>
</dbReference>
<dbReference type="GO" id="GO:0016887">
    <property type="term" value="F:ATP hydrolysis activity"/>
    <property type="evidence" value="ECO:0007669"/>
    <property type="project" value="InterPro"/>
</dbReference>
<dbReference type="InterPro" id="IPR041628">
    <property type="entry name" value="ChlI/MoxR_AAA_lid"/>
</dbReference>
<gene>
    <name evidence="2" type="ORF">AVDCRST_MAG64-3461</name>
</gene>
<dbReference type="SMART" id="SM00382">
    <property type="entry name" value="AAA"/>
    <property type="match status" value="1"/>
</dbReference>
<protein>
    <submittedName>
        <fullName evidence="2">C-compound, carbohydrate catabolism transcriptional control</fullName>
    </submittedName>
</protein>
<dbReference type="InterPro" id="IPR050764">
    <property type="entry name" value="CbbQ/NirQ/NorQ/GpvN"/>
</dbReference>
<dbReference type="InterPro" id="IPR027417">
    <property type="entry name" value="P-loop_NTPase"/>
</dbReference>
<dbReference type="SUPFAM" id="SSF52540">
    <property type="entry name" value="P-loop containing nucleoside triphosphate hydrolases"/>
    <property type="match status" value="1"/>
</dbReference>
<dbReference type="Gene3D" id="1.10.8.80">
    <property type="entry name" value="Magnesium chelatase subunit I, C-Terminal domain"/>
    <property type="match status" value="1"/>
</dbReference>
<proteinExistence type="predicted"/>
<evidence type="ECO:0000313" key="2">
    <source>
        <dbReference type="EMBL" id="CAA9430654.1"/>
    </source>
</evidence>
<dbReference type="InterPro" id="IPR003593">
    <property type="entry name" value="AAA+_ATPase"/>
</dbReference>
<dbReference type="PANTHER" id="PTHR42759:SF1">
    <property type="entry name" value="MAGNESIUM-CHELATASE SUBUNIT CHLD"/>
    <property type="match status" value="1"/>
</dbReference>
<dbReference type="EMBL" id="CADCUQ010000796">
    <property type="protein sequence ID" value="CAA9430654.1"/>
    <property type="molecule type" value="Genomic_DNA"/>
</dbReference>
<dbReference type="GO" id="GO:0005524">
    <property type="term" value="F:ATP binding"/>
    <property type="evidence" value="ECO:0007669"/>
    <property type="project" value="InterPro"/>
</dbReference>
<evidence type="ECO:0000259" key="1">
    <source>
        <dbReference type="SMART" id="SM00382"/>
    </source>
</evidence>
<feature type="domain" description="AAA+ ATPase" evidence="1">
    <location>
        <begin position="54"/>
        <end position="199"/>
    </location>
</feature>
<name>A0A6J4Q044_9BACT</name>
<dbReference type="Gene3D" id="3.40.50.300">
    <property type="entry name" value="P-loop containing nucleotide triphosphate hydrolases"/>
    <property type="match status" value="1"/>
</dbReference>
<dbReference type="InterPro" id="IPR011703">
    <property type="entry name" value="ATPase_AAA-3"/>
</dbReference>
<dbReference type="PANTHER" id="PTHR42759">
    <property type="entry name" value="MOXR FAMILY PROTEIN"/>
    <property type="match status" value="1"/>
</dbReference>
<accession>A0A6J4Q044</accession>
<sequence length="340" mass="36709">MTQQLQATAAPHGSDAAQRVESFVEGVRGIRTALHQVVVGQDRTLDLLLTCALTGSHALLVGVPGLAKTLMVKALASAFTWRFARVQFTPDLMPSDITGYELLGRDEQTGAPRLTFRPGPVFANLVLADEINRAAPKTQSALLEAMAEQHVTVGGKTYDLEDPFLVVATQNPIEQEGTYPLPEAQLDRFMMEIHIDYPTAAQEEEIVMKTSGGQPKIPAAAFDREGFLALRDLVWAAPVPQSVAAYAVRLCGSSRPGDDRSNPFVKDYVGWGAGPRGSQNLVRAAKAKALLDGRTAPTVEDVRSIAVPVLRHRILPNHRAVGDGVTSRQIVDHLLKEVAA</sequence>
<dbReference type="AlphaFoldDB" id="A0A6J4Q044"/>
<dbReference type="PIRSF" id="PIRSF002849">
    <property type="entry name" value="AAA_ATPase_chaperone_MoxR_prd"/>
    <property type="match status" value="1"/>
</dbReference>
<reference evidence="2" key="1">
    <citation type="submission" date="2020-02" db="EMBL/GenBank/DDBJ databases">
        <authorList>
            <person name="Meier V. D."/>
        </authorList>
    </citation>
    <scope>NUCLEOTIDE SEQUENCE</scope>
    <source>
        <strain evidence="2">AVDCRST_MAG64</strain>
    </source>
</reference>
<dbReference type="Pfam" id="PF07726">
    <property type="entry name" value="AAA_3"/>
    <property type="match status" value="1"/>
</dbReference>
<organism evidence="2">
    <name type="scientific">uncultured Phycisphaerae bacterium</name>
    <dbReference type="NCBI Taxonomy" id="904963"/>
    <lineage>
        <taxon>Bacteria</taxon>
        <taxon>Pseudomonadati</taxon>
        <taxon>Planctomycetota</taxon>
        <taxon>Phycisphaerae</taxon>
        <taxon>environmental samples</taxon>
    </lineage>
</organism>
<dbReference type="CDD" id="cd00009">
    <property type="entry name" value="AAA"/>
    <property type="match status" value="1"/>
</dbReference>